<accession>A0A402CW42</accession>
<dbReference type="AlphaFoldDB" id="A0A402CW42"/>
<dbReference type="Gene3D" id="3.40.50.1820">
    <property type="entry name" value="alpha/beta hydrolase"/>
    <property type="match status" value="1"/>
</dbReference>
<dbReference type="FunCoup" id="A0A402CW42">
    <property type="interactions" value="11"/>
</dbReference>
<dbReference type="PANTHER" id="PTHR15394">
    <property type="entry name" value="SERINE HYDROLASE RBBP9"/>
    <property type="match status" value="1"/>
</dbReference>
<gene>
    <name evidence="1" type="ORF">CCAX7_60800</name>
</gene>
<dbReference type="RefSeq" id="WP_125205989.1">
    <property type="nucleotide sequence ID" value="NZ_AP025739.1"/>
</dbReference>
<reference evidence="1 2" key="1">
    <citation type="journal article" date="2019" name="Int. J. Syst. Evol. Microbiol.">
        <title>Capsulimonas corticalis gen. nov., sp. nov., an aerobic capsulated bacterium, of a novel bacterial order, Capsulimonadales ord. nov., of the class Armatimonadia of the phylum Armatimonadetes.</title>
        <authorList>
            <person name="Li J."/>
            <person name="Kudo C."/>
            <person name="Tonouchi A."/>
        </authorList>
    </citation>
    <scope>NUCLEOTIDE SEQUENCE [LARGE SCALE GENOMIC DNA]</scope>
    <source>
        <strain evidence="1 2">AX-7</strain>
    </source>
</reference>
<keyword evidence="2" id="KW-1185">Reference proteome</keyword>
<name>A0A402CW42_9BACT</name>
<dbReference type="KEGG" id="ccot:CCAX7_60800"/>
<sequence length="205" mass="22051">MSHQIFLILHGRGGSGPGHWQSHLAQDLTNAGADVRYPQFPTPDDPDLTEWLRMLRGVLEQIPADAKLTVFAHSLGSILWMHHAAAFAENDGPKADRVLLVAPPYIVREIPLAGQPTGTTRFYPPPMSAGGIAAAGRETAIVASDTDDFATFAQTQAYAAALDIPIHLLCGAGHISPFYGYGAWPWVLDWALGRAALPPLPNTNE</sequence>
<dbReference type="InterPro" id="IPR010662">
    <property type="entry name" value="RBBP9/YdeN"/>
</dbReference>
<dbReference type="SUPFAM" id="SSF53474">
    <property type="entry name" value="alpha/beta-Hydrolases"/>
    <property type="match status" value="1"/>
</dbReference>
<dbReference type="EMBL" id="AP025739">
    <property type="protein sequence ID" value="BDI34029.1"/>
    <property type="molecule type" value="Genomic_DNA"/>
</dbReference>
<protein>
    <submittedName>
        <fullName evidence="1">Alpha/beta hydrolase</fullName>
    </submittedName>
</protein>
<dbReference type="Pfam" id="PF06821">
    <property type="entry name" value="Ser_hydrolase"/>
    <property type="match status" value="1"/>
</dbReference>
<keyword evidence="1" id="KW-0378">Hydrolase</keyword>
<proteinExistence type="predicted"/>
<dbReference type="InterPro" id="IPR029058">
    <property type="entry name" value="AB_hydrolase_fold"/>
</dbReference>
<evidence type="ECO:0000313" key="1">
    <source>
        <dbReference type="EMBL" id="BDI34029.1"/>
    </source>
</evidence>
<dbReference type="Proteomes" id="UP000287394">
    <property type="component" value="Chromosome"/>
</dbReference>
<evidence type="ECO:0000313" key="2">
    <source>
        <dbReference type="Proteomes" id="UP000287394"/>
    </source>
</evidence>
<dbReference type="PANTHER" id="PTHR15394:SF3">
    <property type="entry name" value="SERINE HYDROLASE RBBP9"/>
    <property type="match status" value="1"/>
</dbReference>
<organism evidence="1 2">
    <name type="scientific">Capsulimonas corticalis</name>
    <dbReference type="NCBI Taxonomy" id="2219043"/>
    <lineage>
        <taxon>Bacteria</taxon>
        <taxon>Bacillati</taxon>
        <taxon>Armatimonadota</taxon>
        <taxon>Armatimonadia</taxon>
        <taxon>Capsulimonadales</taxon>
        <taxon>Capsulimonadaceae</taxon>
        <taxon>Capsulimonas</taxon>
    </lineage>
</organism>
<dbReference type="OrthoDB" id="9804993at2"/>
<dbReference type="GO" id="GO:0016787">
    <property type="term" value="F:hydrolase activity"/>
    <property type="evidence" value="ECO:0007669"/>
    <property type="project" value="UniProtKB-KW"/>
</dbReference>